<dbReference type="SUPFAM" id="SSF56672">
    <property type="entry name" value="DNA/RNA polymerases"/>
    <property type="match status" value="1"/>
</dbReference>
<feature type="compositionally biased region" description="Basic and acidic residues" evidence="1">
    <location>
        <begin position="28"/>
        <end position="49"/>
    </location>
</feature>
<accession>A0A5J4WJV7</accession>
<evidence type="ECO:0000313" key="2">
    <source>
        <dbReference type="EMBL" id="KAA6394615.1"/>
    </source>
</evidence>
<evidence type="ECO:0000313" key="3">
    <source>
        <dbReference type="Proteomes" id="UP000324800"/>
    </source>
</evidence>
<comment type="caution">
    <text evidence="2">The sequence shown here is derived from an EMBL/GenBank/DDBJ whole genome shotgun (WGS) entry which is preliminary data.</text>
</comment>
<dbReference type="Gene3D" id="3.10.10.10">
    <property type="entry name" value="HIV Type 1 Reverse Transcriptase, subunit A, domain 1"/>
    <property type="match status" value="1"/>
</dbReference>
<protein>
    <recommendedName>
        <fullName evidence="4">Reverse transcriptase domain-containing protein</fullName>
    </recommendedName>
</protein>
<dbReference type="PANTHER" id="PTHR33050:SF7">
    <property type="entry name" value="RIBONUCLEASE H"/>
    <property type="match status" value="1"/>
</dbReference>
<reference evidence="2 3" key="1">
    <citation type="submission" date="2019-03" db="EMBL/GenBank/DDBJ databases">
        <title>Single cell metagenomics reveals metabolic interactions within the superorganism composed of flagellate Streblomastix strix and complex community of Bacteroidetes bacteria on its surface.</title>
        <authorList>
            <person name="Treitli S.C."/>
            <person name="Kolisko M."/>
            <person name="Husnik F."/>
            <person name="Keeling P."/>
            <person name="Hampl V."/>
        </authorList>
    </citation>
    <scope>NUCLEOTIDE SEQUENCE [LARGE SCALE GENOMIC DNA]</scope>
    <source>
        <strain evidence="2">ST1C</strain>
    </source>
</reference>
<feature type="compositionally biased region" description="Basic and acidic residues" evidence="1">
    <location>
        <begin position="1"/>
        <end position="10"/>
    </location>
</feature>
<dbReference type="Proteomes" id="UP000324800">
    <property type="component" value="Unassembled WGS sequence"/>
</dbReference>
<dbReference type="EMBL" id="SNRW01001900">
    <property type="protein sequence ID" value="KAA6394615.1"/>
    <property type="molecule type" value="Genomic_DNA"/>
</dbReference>
<gene>
    <name evidence="2" type="ORF">EZS28_009862</name>
</gene>
<dbReference type="PANTHER" id="PTHR33050">
    <property type="entry name" value="REVERSE TRANSCRIPTASE DOMAIN-CONTAINING PROTEIN"/>
    <property type="match status" value="1"/>
</dbReference>
<evidence type="ECO:0008006" key="4">
    <source>
        <dbReference type="Google" id="ProtNLM"/>
    </source>
</evidence>
<proteinExistence type="predicted"/>
<dbReference type="InterPro" id="IPR043502">
    <property type="entry name" value="DNA/RNA_pol_sf"/>
</dbReference>
<feature type="compositionally biased region" description="Basic residues" evidence="1">
    <location>
        <begin position="231"/>
        <end position="257"/>
    </location>
</feature>
<sequence>MFERSKDLPNRSRHHPAGDTWFDNVEDDWTKRTQMDKDPKKHQTDKDSTWTEDDIIQKNMSPVNTTKSIETITTATIDLLNSEGKLFRRKEDQTAITKRNSDLNNAVTPDIQRTVGQLTGLQPNTGAQSLVLNNELGLMLARLISARNRERSDLQINKEQFDNVEKDEEYTDETALNLNKDYRVNINIQNLVEQNLDSQSLSSQSLIALSQIEKELDTGRVPDGVHEKQMKERKRGKHPITPKPKAMCKKGNRKSKKQNISQKFQVMKKRRTQVPDRSMITNLGTLSVESASQKENWERTDEFRSSENGEKDWKIDIQRKRKWNRSKSKGIYVQAWKMIWKEDFINKSVFLKFKVENNQQKQKERKIIIQFRRTLEKKQAYQQMLKEELEKGIVIPIQQDQVKQWNHTFLIKKPNVTWRKILDAIKLNKKIEELHFKKHGLEEVQYLANQMDYATSLDLKSAFHHITISSNSIPYLVFIFNNNNYAIKAMPFGTKHSSIFFAEAIESTFKYKVIPLTDQNPELLRQHFTNSSKRIDIKNIIIRNNQSLGTIWMDNIDGQRRNKTEIYNNIPSKDMEFQRKEYQNIRREKDQNVTMKIRQLAALIGSLNFLKSQIKEASLYLVDLDNDKTNALKTTSWDESDTSPQSSDATLIYNNEVQLMKHDCQREKEVELTSNAKQKKVIYYAILSFEQVFKYIQDQAILICSNNTTAVYDFGKWKAKESPIERIIQVFYLARRLNLQITAVYILGIMNFTIDSLSRLCGSGDQSLKKQYY</sequence>
<dbReference type="AlphaFoldDB" id="A0A5J4WJV7"/>
<dbReference type="InterPro" id="IPR052055">
    <property type="entry name" value="Hepadnavirus_pol/RT"/>
</dbReference>
<organism evidence="2 3">
    <name type="scientific">Streblomastix strix</name>
    <dbReference type="NCBI Taxonomy" id="222440"/>
    <lineage>
        <taxon>Eukaryota</taxon>
        <taxon>Metamonada</taxon>
        <taxon>Preaxostyla</taxon>
        <taxon>Oxymonadida</taxon>
        <taxon>Streblomastigidae</taxon>
        <taxon>Streblomastix</taxon>
    </lineage>
</organism>
<evidence type="ECO:0000256" key="1">
    <source>
        <dbReference type="SAM" id="MobiDB-lite"/>
    </source>
</evidence>
<name>A0A5J4WJV7_9EUKA</name>
<feature type="region of interest" description="Disordered" evidence="1">
    <location>
        <begin position="1"/>
        <end position="53"/>
    </location>
</feature>
<feature type="region of interest" description="Disordered" evidence="1">
    <location>
        <begin position="227"/>
        <end position="262"/>
    </location>
</feature>